<feature type="domain" description="Fatty acid desaturase" evidence="2">
    <location>
        <begin position="72"/>
        <end position="364"/>
    </location>
</feature>
<dbReference type="PANTHER" id="PTHR19353">
    <property type="entry name" value="FATTY ACID DESATURASE 2"/>
    <property type="match status" value="1"/>
</dbReference>
<evidence type="ECO:0000256" key="1">
    <source>
        <dbReference type="SAM" id="Phobius"/>
    </source>
</evidence>
<dbReference type="CDD" id="cd03506">
    <property type="entry name" value="Delta6-FADS-like"/>
    <property type="match status" value="1"/>
</dbReference>
<feature type="transmembrane region" description="Helical" evidence="1">
    <location>
        <begin position="73"/>
        <end position="93"/>
    </location>
</feature>
<evidence type="ECO:0000313" key="4">
    <source>
        <dbReference type="Proteomes" id="UP001156664"/>
    </source>
</evidence>
<proteinExistence type="predicted"/>
<dbReference type="InterPro" id="IPR005804">
    <property type="entry name" value="FA_desaturase_dom"/>
</dbReference>
<keyword evidence="1" id="KW-0472">Membrane</keyword>
<gene>
    <name evidence="3" type="ORF">GCM10007875_25800</name>
</gene>
<keyword evidence="4" id="KW-1185">Reference proteome</keyword>
<evidence type="ECO:0000259" key="2">
    <source>
        <dbReference type="Pfam" id="PF00487"/>
    </source>
</evidence>
<accession>A0ABQ5YS86</accession>
<keyword evidence="1" id="KW-0812">Transmembrane</keyword>
<dbReference type="InterPro" id="IPR012171">
    <property type="entry name" value="Fatty_acid_desaturase"/>
</dbReference>
<keyword evidence="1" id="KW-1133">Transmembrane helix</keyword>
<feature type="transmembrane region" description="Helical" evidence="1">
    <location>
        <begin position="50"/>
        <end position="67"/>
    </location>
</feature>
<reference evidence="4" key="1">
    <citation type="journal article" date="2019" name="Int. J. Syst. Evol. Microbiol.">
        <title>The Global Catalogue of Microorganisms (GCM) 10K type strain sequencing project: providing services to taxonomists for standard genome sequencing and annotation.</title>
        <authorList>
            <consortium name="The Broad Institute Genomics Platform"/>
            <consortium name="The Broad Institute Genome Sequencing Center for Infectious Disease"/>
            <person name="Wu L."/>
            <person name="Ma J."/>
        </authorList>
    </citation>
    <scope>NUCLEOTIDE SEQUENCE [LARGE SCALE GENOMIC DNA]</scope>
    <source>
        <strain evidence="4">NBRC 105857</strain>
    </source>
</reference>
<dbReference type="PANTHER" id="PTHR19353:SF19">
    <property type="entry name" value="DELTA(5) FATTY ACID DESATURASE C-RELATED"/>
    <property type="match status" value="1"/>
</dbReference>
<dbReference type="EMBL" id="BSOJ01000032">
    <property type="protein sequence ID" value="GLR27489.1"/>
    <property type="molecule type" value="Genomic_DNA"/>
</dbReference>
<feature type="transmembrane region" description="Helical" evidence="1">
    <location>
        <begin position="251"/>
        <end position="269"/>
    </location>
</feature>
<sequence length="385" mass="43761">MGMPTHLTAGDIEEFGREMDAIRNEVMDSRGERDRRYILNIIRLQRSMALLGRIVLFLSLIVSPYGHLAIGGWLAFGLAVLLGAGLLGVAKIIENMEIGHNVMHAQWDWMRDPNIQSNTWEWDNVCPSDQWKHSHNVVHHTWTNVFGKDPDIGYGVLRVSEEQKWHPKFLLNPLINLILMFYFQWGVAVHDVELDKVLEGKKKLSDARPMLKRIWWKAQRQLLKDYVLWPLLGVAFTVPVTVAMGLPVLSVAWSAFWTVVVGNLIANGIRNVWSNMIIFCGHFPEGVQHFTQAEVAGETRAHWYIRQLLGSANIGGGKVFHILSGNLSHQIEHHLFPDLPSNRYPEIAPRVQALATRYGLPYNTGSFRRQFGTTTGKIWKLAVPA</sequence>
<dbReference type="RefSeq" id="WP_284282298.1">
    <property type="nucleotide sequence ID" value="NZ_BSOJ01000032.1"/>
</dbReference>
<dbReference type="Pfam" id="PF00487">
    <property type="entry name" value="FA_desaturase"/>
    <property type="match status" value="1"/>
</dbReference>
<name>A0ABQ5YS86_9BURK</name>
<organism evidence="3 4">
    <name type="scientific">Limnobacter litoralis</name>
    <dbReference type="NCBI Taxonomy" id="481366"/>
    <lineage>
        <taxon>Bacteria</taxon>
        <taxon>Pseudomonadati</taxon>
        <taxon>Pseudomonadota</taxon>
        <taxon>Betaproteobacteria</taxon>
        <taxon>Burkholderiales</taxon>
        <taxon>Burkholderiaceae</taxon>
        <taxon>Limnobacter</taxon>
    </lineage>
</organism>
<evidence type="ECO:0000313" key="3">
    <source>
        <dbReference type="EMBL" id="GLR27489.1"/>
    </source>
</evidence>
<comment type="caution">
    <text evidence="3">The sequence shown here is derived from an EMBL/GenBank/DDBJ whole genome shotgun (WGS) entry which is preliminary data.</text>
</comment>
<feature type="transmembrane region" description="Helical" evidence="1">
    <location>
        <begin position="226"/>
        <end position="245"/>
    </location>
</feature>
<protein>
    <submittedName>
        <fullName evidence="3">Fatty acid desaturase</fullName>
    </submittedName>
</protein>
<dbReference type="Proteomes" id="UP001156664">
    <property type="component" value="Unassembled WGS sequence"/>
</dbReference>